<evidence type="ECO:0000256" key="1">
    <source>
        <dbReference type="ARBA" id="ARBA00003125"/>
    </source>
</evidence>
<feature type="domain" description="Dihydroorotate dehydrogenase catalytic" evidence="13">
    <location>
        <begin position="50"/>
        <end position="335"/>
    </location>
</feature>
<feature type="binding site" evidence="11">
    <location>
        <position position="292"/>
    </location>
    <ligand>
        <name>FMN</name>
        <dbReference type="ChEBI" id="CHEBI:58210"/>
    </ligand>
</feature>
<dbReference type="PROSITE" id="PS00911">
    <property type="entry name" value="DHODEHASE_1"/>
    <property type="match status" value="1"/>
</dbReference>
<feature type="binding site" evidence="11">
    <location>
        <position position="178"/>
    </location>
    <ligand>
        <name>substrate</name>
    </ligand>
</feature>
<feature type="binding site" evidence="11">
    <location>
        <position position="265"/>
    </location>
    <ligand>
        <name>FMN</name>
        <dbReference type="ChEBI" id="CHEBI:58210"/>
    </ligand>
</feature>
<comment type="catalytic activity">
    <reaction evidence="10 11">
        <text>(S)-dihydroorotate + a quinone = orotate + a quinol</text>
        <dbReference type="Rhea" id="RHEA:30187"/>
        <dbReference type="ChEBI" id="CHEBI:24646"/>
        <dbReference type="ChEBI" id="CHEBI:30839"/>
        <dbReference type="ChEBI" id="CHEBI:30864"/>
        <dbReference type="ChEBI" id="CHEBI:132124"/>
        <dbReference type="EC" id="1.3.5.2"/>
    </reaction>
</comment>
<evidence type="ECO:0000313" key="14">
    <source>
        <dbReference type="EMBL" id="SFP72491.1"/>
    </source>
</evidence>
<dbReference type="EMBL" id="FOXI01000006">
    <property type="protein sequence ID" value="SFP72491.1"/>
    <property type="molecule type" value="Genomic_DNA"/>
</dbReference>
<dbReference type="SUPFAM" id="SSF51395">
    <property type="entry name" value="FMN-linked oxidoreductases"/>
    <property type="match status" value="1"/>
</dbReference>
<feature type="binding site" evidence="11">
    <location>
        <position position="145"/>
    </location>
    <ligand>
        <name>FMN</name>
        <dbReference type="ChEBI" id="CHEBI:58210"/>
    </ligand>
</feature>
<evidence type="ECO:0000256" key="11">
    <source>
        <dbReference type="HAMAP-Rule" id="MF_00225"/>
    </source>
</evidence>
<dbReference type="GO" id="GO:0005737">
    <property type="term" value="C:cytoplasm"/>
    <property type="evidence" value="ECO:0007669"/>
    <property type="project" value="InterPro"/>
</dbReference>
<evidence type="ECO:0000256" key="8">
    <source>
        <dbReference type="ARBA" id="ARBA00023002"/>
    </source>
</evidence>
<evidence type="ECO:0000256" key="4">
    <source>
        <dbReference type="ARBA" id="ARBA00005359"/>
    </source>
</evidence>
<dbReference type="GO" id="GO:0044205">
    <property type="term" value="P:'de novo' UMP biosynthetic process"/>
    <property type="evidence" value="ECO:0007669"/>
    <property type="project" value="UniProtKB-UniRule"/>
</dbReference>
<accession>A0A1I5SPB6</accession>
<feature type="binding site" evidence="11">
    <location>
        <begin position="67"/>
        <end position="71"/>
    </location>
    <ligand>
        <name>FMN</name>
        <dbReference type="ChEBI" id="CHEBI:58210"/>
    </ligand>
</feature>
<feature type="compositionally biased region" description="Polar residues" evidence="12">
    <location>
        <begin position="243"/>
        <end position="257"/>
    </location>
</feature>
<organism evidence="14 15">
    <name type="scientific">Halolamina pelagica</name>
    <dbReference type="NCBI Taxonomy" id="699431"/>
    <lineage>
        <taxon>Archaea</taxon>
        <taxon>Methanobacteriati</taxon>
        <taxon>Methanobacteriota</taxon>
        <taxon>Stenosarchaea group</taxon>
        <taxon>Halobacteria</taxon>
        <taxon>Halobacteriales</taxon>
        <taxon>Haloferacaceae</taxon>
    </lineage>
</organism>
<sequence length="351" mass="36965">MDLYAAGKPLLFALPAETAHTVVSRGLEAVQGTPVEDALRDRYVVDDDRLATEAFGLRFPNPVGVAAGFDKNARIPRSLAALGFGHVEVGGVTAEAQPGNSRPRLFRLRPDRALINRMGFNNEGADAVGARLDDTALPHVPVGVNIGKSKSTPLDEAPADYRYTYERVADAGDYFVINVSSPNTPGLRSLQNRDSLAAIIDELQDAGAAPLLVKLSPDLPGPAVEDSLDLVAEKGLDGVIVTNTTTERPESLTSPNQAEPGGLSGDPIEERSTGLVGFVAERTDVPVVGVGGVSDAEGAYRKLRAGASVVQLYTGLVYEGPSLAREINEGLLDLLERDGFDDVSEAVGADL</sequence>
<dbReference type="EC" id="1.3.5.2" evidence="11"/>
<feature type="region of interest" description="Disordered" evidence="12">
    <location>
        <begin position="243"/>
        <end position="265"/>
    </location>
</feature>
<dbReference type="OrthoDB" id="36608at2157"/>
<dbReference type="Pfam" id="PF01180">
    <property type="entry name" value="DHO_dh"/>
    <property type="match status" value="1"/>
</dbReference>
<evidence type="ECO:0000256" key="12">
    <source>
        <dbReference type="SAM" id="MobiDB-lite"/>
    </source>
</evidence>
<dbReference type="InterPro" id="IPR001295">
    <property type="entry name" value="Dihydroorotate_DH_CS"/>
</dbReference>
<feature type="active site" description="Nucleophile" evidence="11">
    <location>
        <position position="181"/>
    </location>
</feature>
<evidence type="ECO:0000313" key="15">
    <source>
        <dbReference type="Proteomes" id="UP000183769"/>
    </source>
</evidence>
<feature type="binding site" evidence="11">
    <location>
        <position position="71"/>
    </location>
    <ligand>
        <name>substrate</name>
    </ligand>
</feature>
<dbReference type="AlphaFoldDB" id="A0A1I5SPB6"/>
<dbReference type="UniPathway" id="UPA00070">
    <property type="reaction ID" value="UER00946"/>
</dbReference>
<dbReference type="RefSeq" id="WP_074878367.1">
    <property type="nucleotide sequence ID" value="NZ_FOXI01000006.1"/>
</dbReference>
<feature type="binding site" evidence="11">
    <location>
        <begin position="116"/>
        <end position="120"/>
    </location>
    <ligand>
        <name>substrate</name>
    </ligand>
</feature>
<comment type="similarity">
    <text evidence="4 11">Belongs to the dihydroorotate dehydrogenase family. Type 2 subfamily.</text>
</comment>
<feature type="binding site" evidence="11">
    <location>
        <position position="178"/>
    </location>
    <ligand>
        <name>FMN</name>
        <dbReference type="ChEBI" id="CHEBI:58210"/>
    </ligand>
</feature>
<comment type="cofactor">
    <cofactor evidence="11">
        <name>FMN</name>
        <dbReference type="ChEBI" id="CHEBI:58210"/>
    </cofactor>
    <text evidence="11">Binds 1 FMN per subunit.</text>
</comment>
<proteinExistence type="inferred from homology"/>
<dbReference type="GO" id="GO:0006207">
    <property type="term" value="P:'de novo' pyrimidine nucleobase biosynthetic process"/>
    <property type="evidence" value="ECO:0007669"/>
    <property type="project" value="UniProtKB-UniRule"/>
</dbReference>
<dbReference type="InterPro" id="IPR005720">
    <property type="entry name" value="Dihydroorotate_DH_cat"/>
</dbReference>
<keyword evidence="11" id="KW-1003">Cell membrane</keyword>
<protein>
    <recommendedName>
        <fullName evidence="11">Dihydroorotate dehydrogenase (quinone)</fullName>
        <ecNumber evidence="11">1.3.5.2</ecNumber>
    </recommendedName>
    <alternativeName>
        <fullName evidence="11">DHOdehase</fullName>
        <shortName evidence="11">DHOD</shortName>
        <shortName evidence="11">DHODase</shortName>
    </alternativeName>
    <alternativeName>
        <fullName evidence="11">Dihydroorotate oxidase</fullName>
    </alternativeName>
</protein>
<dbReference type="NCBIfam" id="NF003652">
    <property type="entry name" value="PRK05286.2-5"/>
    <property type="match status" value="1"/>
</dbReference>
<comment type="function">
    <text evidence="1 11">Catalyzes the conversion of dihydroorotate to orotate with quinone as electron acceptor.</text>
</comment>
<dbReference type="GO" id="GO:0106430">
    <property type="term" value="F:dihydroorotate dehydrogenase (quinone) activity"/>
    <property type="evidence" value="ECO:0007669"/>
    <property type="project" value="UniProtKB-EC"/>
</dbReference>
<comment type="pathway">
    <text evidence="3 11">Pyrimidine metabolism; UMP biosynthesis via de novo pathway; orotate from (S)-dihydroorotate (quinone route): step 1/1.</text>
</comment>
<feature type="binding site" evidence="11">
    <location>
        <position position="214"/>
    </location>
    <ligand>
        <name>FMN</name>
        <dbReference type="ChEBI" id="CHEBI:58210"/>
    </ligand>
</feature>
<keyword evidence="15" id="KW-1185">Reference proteome</keyword>
<gene>
    <name evidence="11" type="primary">pyrD</name>
    <name evidence="14" type="ORF">SAMN05216277_106223</name>
</gene>
<reference evidence="15" key="1">
    <citation type="submission" date="2016-10" db="EMBL/GenBank/DDBJ databases">
        <authorList>
            <person name="Varghese N."/>
            <person name="Submissions S."/>
        </authorList>
    </citation>
    <scope>NUCLEOTIDE SEQUENCE [LARGE SCALE GENOMIC DNA]</scope>
    <source>
        <strain evidence="15">CGMCC 1.10329</strain>
    </source>
</reference>
<keyword evidence="6 11" id="KW-0288">FMN</keyword>
<evidence type="ECO:0000256" key="6">
    <source>
        <dbReference type="ARBA" id="ARBA00022643"/>
    </source>
</evidence>
<name>A0A1I5SPB6_9EURY</name>
<dbReference type="GO" id="GO:0005886">
    <property type="term" value="C:plasma membrane"/>
    <property type="evidence" value="ECO:0007669"/>
    <property type="project" value="UniProtKB-SubCell"/>
</dbReference>
<evidence type="ECO:0000259" key="13">
    <source>
        <dbReference type="Pfam" id="PF01180"/>
    </source>
</evidence>
<keyword evidence="5 11" id="KW-0285">Flavoprotein</keyword>
<dbReference type="PANTHER" id="PTHR48109:SF4">
    <property type="entry name" value="DIHYDROOROTATE DEHYDROGENASE (QUINONE), MITOCHONDRIAL"/>
    <property type="match status" value="1"/>
</dbReference>
<dbReference type="NCBIfam" id="NF003645">
    <property type="entry name" value="PRK05286.1-2"/>
    <property type="match status" value="1"/>
</dbReference>
<comment type="subunit">
    <text evidence="11">Monomer.</text>
</comment>
<feature type="binding site" evidence="11">
    <location>
        <begin position="313"/>
        <end position="314"/>
    </location>
    <ligand>
        <name>FMN</name>
        <dbReference type="ChEBI" id="CHEBI:58210"/>
    </ligand>
</feature>
<dbReference type="InterPro" id="IPR050074">
    <property type="entry name" value="DHO_dehydrogenase"/>
</dbReference>
<feature type="binding site" evidence="11">
    <location>
        <position position="242"/>
    </location>
    <ligand>
        <name>FMN</name>
        <dbReference type="ChEBI" id="CHEBI:58210"/>
    </ligand>
</feature>
<evidence type="ECO:0000256" key="10">
    <source>
        <dbReference type="ARBA" id="ARBA00048639"/>
    </source>
</evidence>
<dbReference type="InterPro" id="IPR005719">
    <property type="entry name" value="Dihydroorotate_DH_2"/>
</dbReference>
<keyword evidence="8 11" id="KW-0560">Oxidoreductase</keyword>
<comment type="subcellular location">
    <subcellularLocation>
        <location evidence="11">Cell membrane</location>
        <topology evidence="11">Peripheral membrane protein</topology>
    </subcellularLocation>
    <subcellularLocation>
        <location evidence="2">Membrane</location>
    </subcellularLocation>
</comment>
<dbReference type="Gene3D" id="3.20.20.70">
    <property type="entry name" value="Aldolase class I"/>
    <property type="match status" value="1"/>
</dbReference>
<evidence type="ECO:0000256" key="7">
    <source>
        <dbReference type="ARBA" id="ARBA00022975"/>
    </source>
</evidence>
<evidence type="ECO:0000256" key="9">
    <source>
        <dbReference type="ARBA" id="ARBA00023136"/>
    </source>
</evidence>
<dbReference type="Proteomes" id="UP000183769">
    <property type="component" value="Unassembled WGS sequence"/>
</dbReference>
<dbReference type="PANTHER" id="PTHR48109">
    <property type="entry name" value="DIHYDROOROTATE DEHYDROGENASE (QUINONE), MITOCHONDRIAL-RELATED"/>
    <property type="match status" value="1"/>
</dbReference>
<dbReference type="PIRSF" id="PIRSF000164">
    <property type="entry name" value="DHO_oxidase"/>
    <property type="match status" value="1"/>
</dbReference>
<evidence type="ECO:0000256" key="2">
    <source>
        <dbReference type="ARBA" id="ARBA00004370"/>
    </source>
</evidence>
<feature type="binding site" evidence="11">
    <location>
        <position position="91"/>
    </location>
    <ligand>
        <name>FMN</name>
        <dbReference type="ChEBI" id="CHEBI:58210"/>
    </ligand>
</feature>
<evidence type="ECO:0000256" key="3">
    <source>
        <dbReference type="ARBA" id="ARBA00005161"/>
    </source>
</evidence>
<dbReference type="CDD" id="cd04738">
    <property type="entry name" value="DHOD_2_like"/>
    <property type="match status" value="1"/>
</dbReference>
<dbReference type="InterPro" id="IPR012135">
    <property type="entry name" value="Dihydroorotate_DH_1_2"/>
</dbReference>
<keyword evidence="9 11" id="KW-0472">Membrane</keyword>
<dbReference type="HAMAP" id="MF_00225">
    <property type="entry name" value="DHO_dh_type2"/>
    <property type="match status" value="1"/>
</dbReference>
<dbReference type="PROSITE" id="PS00912">
    <property type="entry name" value="DHODEHASE_2"/>
    <property type="match status" value="1"/>
</dbReference>
<evidence type="ECO:0000256" key="5">
    <source>
        <dbReference type="ARBA" id="ARBA00022630"/>
    </source>
</evidence>
<dbReference type="NCBIfam" id="TIGR01036">
    <property type="entry name" value="pyrD_sub2"/>
    <property type="match status" value="1"/>
</dbReference>
<feature type="binding site" evidence="11">
    <location>
        <begin position="243"/>
        <end position="244"/>
    </location>
    <ligand>
        <name>substrate</name>
    </ligand>
</feature>
<feature type="binding site" evidence="11">
    <location>
        <position position="183"/>
    </location>
    <ligand>
        <name>substrate</name>
    </ligand>
</feature>
<dbReference type="InterPro" id="IPR013785">
    <property type="entry name" value="Aldolase_TIM"/>
</dbReference>
<keyword evidence="7 11" id="KW-0665">Pyrimidine biosynthesis</keyword>